<feature type="region of interest" description="Disordered" evidence="1">
    <location>
        <begin position="52"/>
        <end position="76"/>
    </location>
</feature>
<feature type="compositionally biased region" description="Polar residues" evidence="1">
    <location>
        <begin position="52"/>
        <end position="62"/>
    </location>
</feature>
<organism evidence="2 3">
    <name type="scientific">Colletotrichum plurivorum</name>
    <dbReference type="NCBI Taxonomy" id="2175906"/>
    <lineage>
        <taxon>Eukaryota</taxon>
        <taxon>Fungi</taxon>
        <taxon>Dikarya</taxon>
        <taxon>Ascomycota</taxon>
        <taxon>Pezizomycotina</taxon>
        <taxon>Sordariomycetes</taxon>
        <taxon>Hypocreomycetidae</taxon>
        <taxon>Glomerellales</taxon>
        <taxon>Glomerellaceae</taxon>
        <taxon>Colletotrichum</taxon>
        <taxon>Colletotrichum orchidearum species complex</taxon>
    </lineage>
</organism>
<dbReference type="EMBL" id="WIGO01000208">
    <property type="protein sequence ID" value="KAF6823643.1"/>
    <property type="molecule type" value="Genomic_DNA"/>
</dbReference>
<accession>A0A8H6K3D6</accession>
<sequence>MEAEDAVCIKDTEGVGRCAEVSPAASRHMSMDKHNAACGAIGEAPQWTACSDTRARTNTSGPTGYRDRALPLTLGA</sequence>
<proteinExistence type="predicted"/>
<name>A0A8H6K3D6_9PEZI</name>
<keyword evidence="3" id="KW-1185">Reference proteome</keyword>
<evidence type="ECO:0000313" key="2">
    <source>
        <dbReference type="EMBL" id="KAF6823643.1"/>
    </source>
</evidence>
<evidence type="ECO:0000256" key="1">
    <source>
        <dbReference type="SAM" id="MobiDB-lite"/>
    </source>
</evidence>
<dbReference type="AlphaFoldDB" id="A0A8H6K3D6"/>
<dbReference type="Proteomes" id="UP000654918">
    <property type="component" value="Unassembled WGS sequence"/>
</dbReference>
<protein>
    <submittedName>
        <fullName evidence="2">Uncharacterized protein</fullName>
    </submittedName>
</protein>
<reference evidence="2" key="1">
    <citation type="journal article" date="2020" name="Phytopathology">
        <title>Genome Sequence Resources of Colletotrichum truncatum, C. plurivorum, C. musicola, and C. sojae: Four Species Pathogenic to Soybean (Glycine max).</title>
        <authorList>
            <person name="Rogerio F."/>
            <person name="Boufleur T.R."/>
            <person name="Ciampi-Guillardi M."/>
            <person name="Sukno S.A."/>
            <person name="Thon M.R."/>
            <person name="Massola Junior N.S."/>
            <person name="Baroncelli R."/>
        </authorList>
    </citation>
    <scope>NUCLEOTIDE SEQUENCE</scope>
    <source>
        <strain evidence="2">LFN00145</strain>
    </source>
</reference>
<gene>
    <name evidence="2" type="ORF">CPLU01_11277</name>
</gene>
<evidence type="ECO:0000313" key="3">
    <source>
        <dbReference type="Proteomes" id="UP000654918"/>
    </source>
</evidence>
<comment type="caution">
    <text evidence="2">The sequence shown here is derived from an EMBL/GenBank/DDBJ whole genome shotgun (WGS) entry which is preliminary data.</text>
</comment>